<organism evidence="4 5">
    <name type="scientific">Bodo saltans</name>
    <name type="common">Flagellated protozoan</name>
    <dbReference type="NCBI Taxonomy" id="75058"/>
    <lineage>
        <taxon>Eukaryota</taxon>
        <taxon>Discoba</taxon>
        <taxon>Euglenozoa</taxon>
        <taxon>Kinetoplastea</taxon>
        <taxon>Metakinetoplastina</taxon>
        <taxon>Eubodonida</taxon>
        <taxon>Bodonidae</taxon>
        <taxon>Bodo</taxon>
    </lineage>
</organism>
<protein>
    <submittedName>
        <fullName evidence="4">Ca2+-binding protein, putative</fullName>
    </submittedName>
</protein>
<sequence length="634" mass="73165">MSSLYEELFHLIDADGGGTLSLEEVQEFCEKLGLPTAPSPQVIARLFVQADADKSNAIDKDEFTALCEGIKLVVGMSESQMVDAYATNEMQRLFSYLCTNNGNTMRKDELRKAMDVLNHALRLDHPDPVLNGLLRDVTEVDFEEFKALLGRLCPDRTLTSVANVFLMEERRRREHLLKVKSMYEMRNARNTRGGPHDDGVAHTAVPDKKCSQCPLKDQHIETLMQQIATMLEENRSLQGKVRDIGDAALREVEFNNRIKKMQNQFAEEMEKSSSVEAVNKALRESVAAVTNQLEELQRTVAQQQQIALERDQLLLDFGLLEKEQETTRQEVQNLQDRLVRKSLELSEAQANLERTKVRLQERDERILDLERRESELSVKEIESLRMQRLMADMRDRCEKRELELSDMERLMAEERFRVIEREQQMEQREDMITAMERAVRRNEIDSQEKWETVFRKAQAELDMQQEKINVRELEQTQKEAEFAVREQIFDANQRKAESTSLPERERRLKLLQSIETQLAARERNIRVPERQYMHAMLQPELITLREENHQLQTQVVKLRVEIDSQHQRFKDEVEKSKAERLSWIEKSKLSIEMAAIGGGSGQVAGGSFAAARSRRASIVGGTPPVYNKAASPSP</sequence>
<name>A0A0S4KMD5_BODSA</name>
<dbReference type="GO" id="GO:0005509">
    <property type="term" value="F:calcium ion binding"/>
    <property type="evidence" value="ECO:0007669"/>
    <property type="project" value="InterPro"/>
</dbReference>
<feature type="coiled-coil region" evidence="2">
    <location>
        <begin position="456"/>
        <end position="483"/>
    </location>
</feature>
<dbReference type="InterPro" id="IPR018247">
    <property type="entry name" value="EF_Hand_1_Ca_BS"/>
</dbReference>
<dbReference type="SMART" id="SM00054">
    <property type="entry name" value="EFh"/>
    <property type="match status" value="2"/>
</dbReference>
<reference evidence="5" key="1">
    <citation type="submission" date="2015-09" db="EMBL/GenBank/DDBJ databases">
        <authorList>
            <consortium name="Pathogen Informatics"/>
        </authorList>
    </citation>
    <scope>NUCLEOTIDE SEQUENCE [LARGE SCALE GENOMIC DNA]</scope>
    <source>
        <strain evidence="5">Lake Konstanz</strain>
    </source>
</reference>
<dbReference type="InterPro" id="IPR002048">
    <property type="entry name" value="EF_hand_dom"/>
</dbReference>
<evidence type="ECO:0000313" key="5">
    <source>
        <dbReference type="Proteomes" id="UP000051952"/>
    </source>
</evidence>
<gene>
    <name evidence="4" type="ORF">BSAL_08590</name>
</gene>
<dbReference type="CDD" id="cd00051">
    <property type="entry name" value="EFh"/>
    <property type="match status" value="1"/>
</dbReference>
<dbReference type="SUPFAM" id="SSF47473">
    <property type="entry name" value="EF-hand"/>
    <property type="match status" value="1"/>
</dbReference>
<accession>A0A0S4KMD5</accession>
<keyword evidence="2" id="KW-0175">Coiled coil</keyword>
<dbReference type="PROSITE" id="PS00018">
    <property type="entry name" value="EF_HAND_1"/>
    <property type="match status" value="2"/>
</dbReference>
<feature type="domain" description="EF-hand" evidence="3">
    <location>
        <begin position="1"/>
        <end position="35"/>
    </location>
</feature>
<dbReference type="VEuPathDB" id="TriTrypDB:BSAL_08590"/>
<proteinExistence type="predicted"/>
<evidence type="ECO:0000313" key="4">
    <source>
        <dbReference type="EMBL" id="CUI14648.1"/>
    </source>
</evidence>
<dbReference type="AlphaFoldDB" id="A0A0S4KMD5"/>
<dbReference type="Proteomes" id="UP000051952">
    <property type="component" value="Unassembled WGS sequence"/>
</dbReference>
<feature type="coiled-coil region" evidence="2">
    <location>
        <begin position="279"/>
        <end position="410"/>
    </location>
</feature>
<evidence type="ECO:0000256" key="1">
    <source>
        <dbReference type="ARBA" id="ARBA00022837"/>
    </source>
</evidence>
<dbReference type="OMA" id="QREDMIT"/>
<dbReference type="Pfam" id="PF13499">
    <property type="entry name" value="EF-hand_7"/>
    <property type="match status" value="1"/>
</dbReference>
<evidence type="ECO:0000256" key="2">
    <source>
        <dbReference type="SAM" id="Coils"/>
    </source>
</evidence>
<dbReference type="OrthoDB" id="186625at2759"/>
<dbReference type="PROSITE" id="PS50222">
    <property type="entry name" value="EF_HAND_2"/>
    <property type="match status" value="2"/>
</dbReference>
<dbReference type="EMBL" id="CYKH01001435">
    <property type="protein sequence ID" value="CUI14648.1"/>
    <property type="molecule type" value="Genomic_DNA"/>
</dbReference>
<feature type="domain" description="EF-hand" evidence="3">
    <location>
        <begin position="38"/>
        <end position="73"/>
    </location>
</feature>
<keyword evidence="5" id="KW-1185">Reference proteome</keyword>
<evidence type="ECO:0000259" key="3">
    <source>
        <dbReference type="PROSITE" id="PS50222"/>
    </source>
</evidence>
<keyword evidence="1" id="KW-0106">Calcium</keyword>
<dbReference type="Gene3D" id="1.10.238.10">
    <property type="entry name" value="EF-hand"/>
    <property type="match status" value="1"/>
</dbReference>
<dbReference type="InterPro" id="IPR011992">
    <property type="entry name" value="EF-hand-dom_pair"/>
</dbReference>